<dbReference type="Gene3D" id="1.10.150.240">
    <property type="entry name" value="Putative phosphatase, domain 2"/>
    <property type="match status" value="1"/>
</dbReference>
<dbReference type="HAMAP" id="MF_00495">
    <property type="entry name" value="GPH_hydrolase_bact"/>
    <property type="match status" value="1"/>
</dbReference>
<dbReference type="GO" id="GO:0019253">
    <property type="term" value="P:reductive pentose-phosphate cycle"/>
    <property type="evidence" value="ECO:0007669"/>
    <property type="project" value="UniProtKB-KW"/>
</dbReference>
<dbReference type="InterPro" id="IPR036412">
    <property type="entry name" value="HAD-like_sf"/>
</dbReference>
<dbReference type="GO" id="GO:0046872">
    <property type="term" value="F:metal ion binding"/>
    <property type="evidence" value="ECO:0007669"/>
    <property type="project" value="UniProtKB-KW"/>
</dbReference>
<proteinExistence type="inferred from homology"/>
<keyword evidence="9 13" id="KW-0378">Hydrolase</keyword>
<comment type="subunit">
    <text evidence="5">Homotrimer.</text>
</comment>
<dbReference type="NCBIfam" id="TIGR01549">
    <property type="entry name" value="HAD-SF-IA-v1"/>
    <property type="match status" value="1"/>
</dbReference>
<dbReference type="InterPro" id="IPR041492">
    <property type="entry name" value="HAD_2"/>
</dbReference>
<dbReference type="InterPro" id="IPR050155">
    <property type="entry name" value="HAD-like_hydrolase_sf"/>
</dbReference>
<comment type="cofactor">
    <cofactor evidence="2 13">
        <name>Mg(2+)</name>
        <dbReference type="ChEBI" id="CHEBI:18420"/>
    </cofactor>
</comment>
<dbReference type="NCBIfam" id="NF009695">
    <property type="entry name" value="PRK13222.1-2"/>
    <property type="match status" value="1"/>
</dbReference>
<evidence type="ECO:0000256" key="11">
    <source>
        <dbReference type="ARBA" id="ARBA00023277"/>
    </source>
</evidence>
<comment type="caution">
    <text evidence="14">The sequence shown here is derived from an EMBL/GenBank/DDBJ whole genome shotgun (WGS) entry which is preliminary data.</text>
</comment>
<evidence type="ECO:0000313" key="14">
    <source>
        <dbReference type="EMBL" id="OAK62681.1"/>
    </source>
</evidence>
<dbReference type="Proteomes" id="UP000077852">
    <property type="component" value="Unassembled WGS sequence"/>
</dbReference>
<evidence type="ECO:0000256" key="8">
    <source>
        <dbReference type="ARBA" id="ARBA00022723"/>
    </source>
</evidence>
<dbReference type="GO" id="GO:0008967">
    <property type="term" value="F:phosphoglycolate phosphatase activity"/>
    <property type="evidence" value="ECO:0007669"/>
    <property type="project" value="UniProtKB-UniRule"/>
</dbReference>
<comment type="function">
    <text evidence="12 13">Specifically catalyzes the dephosphorylation of 2-phosphoglycolate. Is involved in the dissimilation of the intracellular 2-phosphoglycolate formed during the DNA repair of 3'-phosphoglycolate ends, a major class of DNA lesions induced by oxidative stress.</text>
</comment>
<dbReference type="SFLD" id="SFLDG01129">
    <property type="entry name" value="C1.5:_HAD__Beta-PGM__Phosphata"/>
    <property type="match status" value="1"/>
</dbReference>
<dbReference type="SFLD" id="SFLDS00003">
    <property type="entry name" value="Haloacid_Dehalogenase"/>
    <property type="match status" value="1"/>
</dbReference>
<evidence type="ECO:0000256" key="10">
    <source>
        <dbReference type="ARBA" id="ARBA00022842"/>
    </source>
</evidence>
<dbReference type="SUPFAM" id="SSF56784">
    <property type="entry name" value="HAD-like"/>
    <property type="match status" value="1"/>
</dbReference>
<accession>A0AA91IB57</accession>
<evidence type="ECO:0000256" key="3">
    <source>
        <dbReference type="ARBA" id="ARBA00004818"/>
    </source>
</evidence>
<keyword evidence="11 13" id="KW-0119">Carbohydrate metabolism</keyword>
<feature type="active site" description="Nucleophile" evidence="13">
    <location>
        <position position="17"/>
    </location>
</feature>
<dbReference type="GO" id="GO:0046295">
    <property type="term" value="P:glycolate biosynthetic process"/>
    <property type="evidence" value="ECO:0007669"/>
    <property type="project" value="UniProtKB-UniRule"/>
</dbReference>
<evidence type="ECO:0000256" key="6">
    <source>
        <dbReference type="ARBA" id="ARBA00013078"/>
    </source>
</evidence>
<name>A0AA91IB57_VARPD</name>
<sequence length="233" mass="24842">MNFISFHPNRFDAAIVDLDGTMVDTLGDFAASLNRMLADLSLPAVEPAAIERMVGKGSEHLIHSALVHVMAPTEGEAADARARALFERAWERYQHHYLAVNGQHSAVYAGVIDGLKALRAQGVRLACLTNKPTSFAKPLLAEKGLDGFFELVFGGDAFERKKPDPLPLLKTCEALGTAPARTLMVGDSSNDARAARAAGCPVVLVTYGYNHGEPVRAVDADGFVDSLAELAAA</sequence>
<organism evidence="14 15">
    <name type="scientific">Variovorax paradoxus</name>
    <dbReference type="NCBI Taxonomy" id="34073"/>
    <lineage>
        <taxon>Bacteria</taxon>
        <taxon>Pseudomonadati</taxon>
        <taxon>Pseudomonadota</taxon>
        <taxon>Betaproteobacteria</taxon>
        <taxon>Burkholderiales</taxon>
        <taxon>Comamonadaceae</taxon>
        <taxon>Variovorax</taxon>
    </lineage>
</organism>
<comment type="similarity">
    <text evidence="4 13">Belongs to the HAD-like hydrolase superfamily. CbbY/CbbZ/Gph/YieH family.</text>
</comment>
<protein>
    <recommendedName>
        <fullName evidence="6 13">Phosphoglycolate phosphatase</fullName>
        <shortName evidence="13">PGP</shortName>
        <shortName evidence="13">PGPase</shortName>
        <ecNumber evidence="6 13">3.1.3.18</ecNumber>
    </recommendedName>
</protein>
<evidence type="ECO:0000256" key="1">
    <source>
        <dbReference type="ARBA" id="ARBA00000830"/>
    </source>
</evidence>
<dbReference type="PANTHER" id="PTHR43434:SF1">
    <property type="entry name" value="PHOSPHOGLYCOLATE PHOSPHATASE"/>
    <property type="match status" value="1"/>
</dbReference>
<dbReference type="Pfam" id="PF13419">
    <property type="entry name" value="HAD_2"/>
    <property type="match status" value="1"/>
</dbReference>
<dbReference type="InterPro" id="IPR023198">
    <property type="entry name" value="PGP-like_dom2"/>
</dbReference>
<dbReference type="SFLD" id="SFLDG01135">
    <property type="entry name" value="C1.5.6:_HAD__Beta-PGM__Phospha"/>
    <property type="match status" value="1"/>
</dbReference>
<dbReference type="RefSeq" id="WP_081268453.1">
    <property type="nucleotide sequence ID" value="NZ_LVHG01000049.1"/>
</dbReference>
<comment type="catalytic activity">
    <reaction evidence="1 13">
        <text>2-phosphoglycolate + H2O = glycolate + phosphate</text>
        <dbReference type="Rhea" id="RHEA:14369"/>
        <dbReference type="ChEBI" id="CHEBI:15377"/>
        <dbReference type="ChEBI" id="CHEBI:29805"/>
        <dbReference type="ChEBI" id="CHEBI:43474"/>
        <dbReference type="ChEBI" id="CHEBI:58033"/>
        <dbReference type="EC" id="3.1.3.18"/>
    </reaction>
</comment>
<dbReference type="NCBIfam" id="TIGR01509">
    <property type="entry name" value="HAD-SF-IA-v3"/>
    <property type="match status" value="1"/>
</dbReference>
<feature type="binding site" evidence="13">
    <location>
        <position position="19"/>
    </location>
    <ligand>
        <name>Mg(2+)</name>
        <dbReference type="ChEBI" id="CHEBI:18420"/>
    </ligand>
</feature>
<dbReference type="EC" id="3.1.3.18" evidence="6 13"/>
<dbReference type="EMBL" id="LVHG01000049">
    <property type="protein sequence ID" value="OAK62681.1"/>
    <property type="molecule type" value="Genomic_DNA"/>
</dbReference>
<evidence type="ECO:0000256" key="4">
    <source>
        <dbReference type="ARBA" id="ARBA00006171"/>
    </source>
</evidence>
<dbReference type="NCBIfam" id="TIGR01449">
    <property type="entry name" value="PGP_bact"/>
    <property type="match status" value="1"/>
</dbReference>
<evidence type="ECO:0000256" key="13">
    <source>
        <dbReference type="HAMAP-Rule" id="MF_00495"/>
    </source>
</evidence>
<evidence type="ECO:0000313" key="15">
    <source>
        <dbReference type="Proteomes" id="UP000077852"/>
    </source>
</evidence>
<feature type="binding site" evidence="13">
    <location>
        <position position="17"/>
    </location>
    <ligand>
        <name>Mg(2+)</name>
        <dbReference type="ChEBI" id="CHEBI:18420"/>
    </ligand>
</feature>
<evidence type="ECO:0000256" key="5">
    <source>
        <dbReference type="ARBA" id="ARBA00011233"/>
    </source>
</evidence>
<dbReference type="InterPro" id="IPR023214">
    <property type="entry name" value="HAD_sf"/>
</dbReference>
<dbReference type="InterPro" id="IPR037512">
    <property type="entry name" value="PGPase_prok"/>
</dbReference>
<comment type="pathway">
    <text evidence="3 13">Organic acid metabolism; glycolate biosynthesis; glycolate from 2-phosphoglycolate: step 1/1.</text>
</comment>
<dbReference type="InterPro" id="IPR006439">
    <property type="entry name" value="HAD-SF_hydro_IA"/>
</dbReference>
<dbReference type="GO" id="GO:0005829">
    <property type="term" value="C:cytosol"/>
    <property type="evidence" value="ECO:0007669"/>
    <property type="project" value="TreeGrafter"/>
</dbReference>
<keyword evidence="8 13" id="KW-0479">Metal-binding</keyword>
<evidence type="ECO:0000256" key="2">
    <source>
        <dbReference type="ARBA" id="ARBA00001946"/>
    </source>
</evidence>
<gene>
    <name evidence="14" type="ORF">A3K87_17675</name>
</gene>
<dbReference type="FunFam" id="3.40.50.1000:FF:000022">
    <property type="entry name" value="Phosphoglycolate phosphatase"/>
    <property type="match status" value="1"/>
</dbReference>
<evidence type="ECO:0000256" key="7">
    <source>
        <dbReference type="ARBA" id="ARBA00022567"/>
    </source>
</evidence>
<keyword evidence="10 13" id="KW-0460">Magnesium</keyword>
<evidence type="ECO:0000256" key="9">
    <source>
        <dbReference type="ARBA" id="ARBA00022801"/>
    </source>
</evidence>
<dbReference type="Gene3D" id="3.40.50.1000">
    <property type="entry name" value="HAD superfamily/HAD-like"/>
    <property type="match status" value="1"/>
</dbReference>
<dbReference type="AlphaFoldDB" id="A0AA91IB57"/>
<evidence type="ECO:0000256" key="12">
    <source>
        <dbReference type="ARBA" id="ARBA00059247"/>
    </source>
</evidence>
<dbReference type="GO" id="GO:0006281">
    <property type="term" value="P:DNA repair"/>
    <property type="evidence" value="ECO:0007669"/>
    <property type="project" value="TreeGrafter"/>
</dbReference>
<dbReference type="CDD" id="cd16417">
    <property type="entry name" value="HAD_PGPase"/>
    <property type="match status" value="1"/>
</dbReference>
<keyword evidence="7" id="KW-0113">Calvin cycle</keyword>
<dbReference type="PANTHER" id="PTHR43434">
    <property type="entry name" value="PHOSPHOGLYCOLATE PHOSPHATASE"/>
    <property type="match status" value="1"/>
</dbReference>
<feature type="binding site" evidence="13">
    <location>
        <position position="187"/>
    </location>
    <ligand>
        <name>Mg(2+)</name>
        <dbReference type="ChEBI" id="CHEBI:18420"/>
    </ligand>
</feature>
<reference evidence="14 15" key="1">
    <citation type="submission" date="2016-03" db="EMBL/GenBank/DDBJ databases">
        <title>Genome sequence of Variovorax paradoxus KB5.</title>
        <authorList>
            <person name="Jeong H."/>
            <person name="Hong C.E."/>
            <person name="Jo S.H."/>
            <person name="Park J.M."/>
        </authorList>
    </citation>
    <scope>NUCLEOTIDE SEQUENCE [LARGE SCALE GENOMIC DNA]</scope>
    <source>
        <strain evidence="14 15">KB5</strain>
    </source>
</reference>